<proteinExistence type="predicted"/>
<organism evidence="1 5">
    <name type="scientific">Acinetobacter baumannii</name>
    <dbReference type="NCBI Taxonomy" id="470"/>
    <lineage>
        <taxon>Bacteria</taxon>
        <taxon>Pseudomonadati</taxon>
        <taxon>Pseudomonadota</taxon>
        <taxon>Gammaproteobacteria</taxon>
        <taxon>Moraxellales</taxon>
        <taxon>Moraxellaceae</taxon>
        <taxon>Acinetobacter</taxon>
        <taxon>Acinetobacter calcoaceticus/baumannii complex</taxon>
    </lineage>
</organism>
<evidence type="ECO:0000313" key="8">
    <source>
        <dbReference type="Proteomes" id="UP000461234"/>
    </source>
</evidence>
<dbReference type="EMBL" id="WIOC01000001">
    <property type="protein sequence ID" value="MQR47974.1"/>
    <property type="molecule type" value="Genomic_DNA"/>
</dbReference>
<evidence type="ECO:0000313" key="4">
    <source>
        <dbReference type="EMBL" id="RSR57661.1"/>
    </source>
</evidence>
<evidence type="ECO:0000313" key="1">
    <source>
        <dbReference type="EMBL" id="AKA30151.1"/>
    </source>
</evidence>
<dbReference type="OMA" id="TAMGWIR"/>
<dbReference type="EMBL" id="CP008706">
    <property type="protein sequence ID" value="AKA30151.1"/>
    <property type="molecule type" value="Genomic_DNA"/>
</dbReference>
<reference evidence="2 8" key="4">
    <citation type="submission" date="2019-10" db="EMBL/GenBank/DDBJ databases">
        <title>Genetic environment of the oxa23 gene and comparative analysis of carbapenem resistant Acinetobacter baumannii isolates belonging to global clone 1, lineage 2 recovered in a burns hospital outbreak in 2012-2013.</title>
        <authorList>
            <person name="Douraghi M."/>
            <person name="Aris P."/>
            <person name="Kenyon J."/>
            <person name="Hamidian M."/>
        </authorList>
    </citation>
    <scope>NUCLEOTIDE SEQUENCE [LARGE SCALE GENOMIC DNA]</scope>
    <source>
        <strain evidence="2 8">ABS103</strain>
    </source>
</reference>
<protein>
    <recommendedName>
        <fullName evidence="9">Nucleotidyltransferase</fullName>
    </recommendedName>
</protein>
<dbReference type="OrthoDB" id="7058235at2"/>
<name>A0A0D5YEJ8_ACIBA</name>
<evidence type="ECO:0000313" key="7">
    <source>
        <dbReference type="Proteomes" id="UP000439424"/>
    </source>
</evidence>
<reference evidence="4 6" key="3">
    <citation type="submission" date="2018-10" db="EMBL/GenBank/DDBJ databases">
        <title>GWAS and RNA-Seq identify cryptic mechanisms of antimicrobial resistance in Acinetobacter baumannii.</title>
        <authorList>
            <person name="Sahl J.W."/>
        </authorList>
    </citation>
    <scope>NUCLEOTIDE SEQUENCE [LARGE SCALE GENOMIC DNA]</scope>
    <source>
        <strain evidence="4 6">TG28175</strain>
    </source>
</reference>
<dbReference type="PATRIC" id="fig|470.1314.peg.1378"/>
<evidence type="ECO:0008006" key="9">
    <source>
        <dbReference type="Google" id="ProtNLM"/>
    </source>
</evidence>
<dbReference type="AlphaFoldDB" id="A0A0D5YEJ8"/>
<evidence type="ECO:0000313" key="3">
    <source>
        <dbReference type="EMBL" id="MVM93886.1"/>
    </source>
</evidence>
<sequence>MDAKYYFETIKNDLAIGKDRYDIARKIFTSFPDYTAIKYDQHSVEFEIKNEVSNHFHIPFHSIQLCGSAKTGKSLYKHHDFDKTKSDFDLAIISPELYTKYFEVAFKQTQAFKDATTFPRKKKWNKELQRHINVNVKDEFLSYLNIGYFRPDLMPKSKDRTEWFSFFNHLSEKYIQYFSNINAGIYLSQTFFENKQFAALDKSLEFNFED</sequence>
<reference evidence="1 5" key="1">
    <citation type="journal article" date="2015" name="J. Bacteriol.">
        <title>Resources for Genetic and Genomic Analysis of Emerging Pathogen Acinetobacter baumannii.</title>
        <authorList>
            <person name="Gallagher L.A."/>
            <person name="Ramage E."/>
            <person name="Weiss E.J."/>
            <person name="Radey M."/>
            <person name="Hayden H.S."/>
            <person name="Held K.G."/>
            <person name="Huse H.K."/>
            <person name="Zurawski D.V."/>
            <person name="Brittnacher M.J."/>
            <person name="Manoil C."/>
        </authorList>
    </citation>
    <scope>NUCLEOTIDE SEQUENCE [LARGE SCALE GENOMIC DNA]</scope>
    <source>
        <strain evidence="1 5">AB5075-UW</strain>
    </source>
</reference>
<dbReference type="EMBL" id="WPIP01000335">
    <property type="protein sequence ID" value="MVM93886.1"/>
    <property type="molecule type" value="Genomic_DNA"/>
</dbReference>
<reference evidence="3 7" key="5">
    <citation type="submission" date="2019-11" db="EMBL/GenBank/DDBJ databases">
        <title>Multidrug-resistant Acinetobacter baumannii moving toward extensively drug-resistant over fifteen years in South of Brazil.</title>
        <authorList>
            <person name="Fedrigo N.H."/>
            <person name="Cerdeira L."/>
            <person name="Fuga B."/>
            <person name="Marini P.V.B."/>
            <person name="Shinohara D.R."/>
            <person name="Carrara-Marroni F.E."/>
            <person name="Lincopan N."/>
            <person name="Tognim M.C.B."/>
        </authorList>
    </citation>
    <scope>NUCLEOTIDE SEQUENCE [LARGE SCALE GENOMIC DNA]</scope>
    <source>
        <strain evidence="3 7">Ac576</strain>
    </source>
</reference>
<evidence type="ECO:0000313" key="5">
    <source>
        <dbReference type="Proteomes" id="UP000032746"/>
    </source>
</evidence>
<dbReference type="Proteomes" id="UP000439424">
    <property type="component" value="Unassembled WGS sequence"/>
</dbReference>
<dbReference type="Proteomes" id="UP000280073">
    <property type="component" value="Unassembled WGS sequence"/>
</dbReference>
<evidence type="ECO:0000313" key="2">
    <source>
        <dbReference type="EMBL" id="MQR47974.1"/>
    </source>
</evidence>
<dbReference type="RefSeq" id="WP_000339157.1">
    <property type="nucleotide sequence ID" value="NZ_AP031576.1"/>
</dbReference>
<dbReference type="Proteomes" id="UP000461234">
    <property type="component" value="Unassembled WGS sequence"/>
</dbReference>
<dbReference type="EMBL" id="RFDI01000465">
    <property type="protein sequence ID" value="RSR57661.1"/>
    <property type="molecule type" value="Genomic_DNA"/>
</dbReference>
<gene>
    <name evidence="1" type="ORF">ABUW_0365</name>
    <name evidence="4" type="ORF">EA686_10105</name>
    <name evidence="2" type="ORF">F2P40_01280</name>
    <name evidence="3" type="ORF">GNY86_20350</name>
</gene>
<reference evidence="5" key="2">
    <citation type="submission" date="2015-03" db="EMBL/GenBank/DDBJ databases">
        <authorList>
            <person name="Gallagher L.A."/>
            <person name="Hayden H.S."/>
            <person name="Weiss E.J."/>
            <person name="Hager K.R."/>
            <person name="Ramage E."/>
            <person name="Radey M.R."/>
            <person name="Bydalek R."/>
            <person name="Manoil C."/>
            <person name="Miller S.I."/>
            <person name="Brittnacher M.J."/>
        </authorList>
    </citation>
    <scope>NUCLEOTIDE SEQUENCE [LARGE SCALE GENOMIC DNA]</scope>
    <source>
        <strain evidence="5">AB5075-UW</strain>
    </source>
</reference>
<dbReference type="Proteomes" id="UP000032746">
    <property type="component" value="Chromosome"/>
</dbReference>
<accession>A0A0D5YEJ8</accession>
<evidence type="ECO:0000313" key="6">
    <source>
        <dbReference type="Proteomes" id="UP000280073"/>
    </source>
</evidence>